<dbReference type="InterPro" id="IPR052155">
    <property type="entry name" value="Biofilm_reg_signaling"/>
</dbReference>
<feature type="domain" description="EAL" evidence="1">
    <location>
        <begin position="33"/>
        <end position="311"/>
    </location>
</feature>
<keyword evidence="3" id="KW-1185">Reference proteome</keyword>
<dbReference type="Gene3D" id="3.20.20.450">
    <property type="entry name" value="EAL domain"/>
    <property type="match status" value="1"/>
</dbReference>
<evidence type="ECO:0000313" key="2">
    <source>
        <dbReference type="EMBL" id="CAI9121758.1"/>
    </source>
</evidence>
<dbReference type="InterPro" id="IPR035919">
    <property type="entry name" value="EAL_sf"/>
</dbReference>
<gene>
    <name evidence="2" type="ORF">LMG32879_002611</name>
</gene>
<proteinExistence type="predicted"/>
<reference evidence="2" key="1">
    <citation type="submission" date="2023-03" db="EMBL/GenBank/DDBJ databases">
        <authorList>
            <person name="Cleenwerck I."/>
        </authorList>
    </citation>
    <scope>NUCLEOTIDE SEQUENCE</scope>
    <source>
        <strain evidence="2">LMG 32879</strain>
    </source>
</reference>
<dbReference type="EMBL" id="CATKSH010000022">
    <property type="protein sequence ID" value="CAI9121758.1"/>
    <property type="molecule type" value="Genomic_DNA"/>
</dbReference>
<name>A0AA35Y569_9PROT</name>
<dbReference type="SUPFAM" id="SSF141868">
    <property type="entry name" value="EAL domain-like"/>
    <property type="match status" value="1"/>
</dbReference>
<dbReference type="InterPro" id="IPR001633">
    <property type="entry name" value="EAL_dom"/>
</dbReference>
<organism evidence="2 3">
    <name type="scientific">Brytella acorum</name>
    <dbReference type="NCBI Taxonomy" id="2959299"/>
    <lineage>
        <taxon>Bacteria</taxon>
        <taxon>Pseudomonadati</taxon>
        <taxon>Pseudomonadota</taxon>
        <taxon>Alphaproteobacteria</taxon>
        <taxon>Acetobacterales</taxon>
        <taxon>Acetobacteraceae</taxon>
        <taxon>Brytella</taxon>
    </lineage>
</organism>
<dbReference type="PANTHER" id="PTHR44757:SF2">
    <property type="entry name" value="BIOFILM ARCHITECTURE MAINTENANCE PROTEIN MBAA"/>
    <property type="match status" value="1"/>
</dbReference>
<evidence type="ECO:0000259" key="1">
    <source>
        <dbReference type="PROSITE" id="PS50883"/>
    </source>
</evidence>
<dbReference type="Pfam" id="PF00563">
    <property type="entry name" value="EAL"/>
    <property type="match status" value="1"/>
</dbReference>
<dbReference type="AlphaFoldDB" id="A0AA35Y569"/>
<accession>A0AA35Y569</accession>
<dbReference type="PROSITE" id="PS50883">
    <property type="entry name" value="EAL"/>
    <property type="match status" value="1"/>
</dbReference>
<comment type="caution">
    <text evidence="2">The sequence shown here is derived from an EMBL/GenBank/DDBJ whole genome shotgun (WGS) entry which is preliminary data.</text>
</comment>
<sequence>MDNSTGQVFAYATSEYGGSEDATRRADDAELLRESFAGTLRRKRARQRANVPAVRWQARWAPAARLNGDPVLLGAAVEEIHLHTGPFPVSRGSTRRRRGSGASSPHTAEFELLEYVCREAARWDRPLRLMVSLAERSMPDEEFVVGLASVLENTSFPPSRLDLTLHEAALNEGNDPVTYSLAVLRDHGVGLWLTRFGHDVSSMTLLRDHAGSGLLSGVCLDAGLLTAGFVAPAPGEAAGAERVCLDPVACNFYANTISAVRALGLAVHLSEVGDEQIYAFVRETGCDEFSGTYCDFPEARNIIPPVAGSREVARRMGFARSGESSE</sequence>
<protein>
    <submittedName>
        <fullName evidence="2">EAL domain-containing protein</fullName>
    </submittedName>
</protein>
<dbReference type="RefSeq" id="WP_289841820.1">
    <property type="nucleotide sequence ID" value="NZ_CATKSH010000022.1"/>
</dbReference>
<dbReference type="PANTHER" id="PTHR44757">
    <property type="entry name" value="DIGUANYLATE CYCLASE DGCP"/>
    <property type="match status" value="1"/>
</dbReference>
<dbReference type="Proteomes" id="UP001176960">
    <property type="component" value="Unassembled WGS sequence"/>
</dbReference>
<evidence type="ECO:0000313" key="3">
    <source>
        <dbReference type="Proteomes" id="UP001176960"/>
    </source>
</evidence>